<feature type="compositionally biased region" description="Polar residues" evidence="1">
    <location>
        <begin position="235"/>
        <end position="253"/>
    </location>
</feature>
<feature type="compositionally biased region" description="Basic and acidic residues" evidence="1">
    <location>
        <begin position="346"/>
        <end position="355"/>
    </location>
</feature>
<dbReference type="RefSeq" id="WP_282862889.1">
    <property type="nucleotide sequence ID" value="NZ_CP118848.1"/>
</dbReference>
<feature type="region of interest" description="Disordered" evidence="1">
    <location>
        <begin position="216"/>
        <end position="253"/>
    </location>
</feature>
<evidence type="ECO:0008006" key="4">
    <source>
        <dbReference type="Google" id="ProtNLM"/>
    </source>
</evidence>
<feature type="compositionally biased region" description="Basic and acidic residues" evidence="1">
    <location>
        <begin position="25"/>
        <end position="40"/>
    </location>
</feature>
<feature type="region of interest" description="Disordered" evidence="1">
    <location>
        <begin position="25"/>
        <end position="46"/>
    </location>
</feature>
<sequence>MKKIVILFMILVIFISGCSNIESDKEQSSKTKETSSEKQRKATNSTDNKKLIEDPIEFAESKNGSIFFDKEKGKSFELIDKYTNKSSDKSGLTQTDNNGFKTNFTYMLVKDYDTKELSLAFFGEIKNETDKSLEYLNYVDFTTDTGEQIKPESGLLAHNNNLVKEYKPGAKSKGYSHVALKYQNEKPKQIDVIVSAPANNVNQNHYGKDIQLSLSINGDSKENNTSKNKDHPTNEPATKESNTTEVSANNTKQIQVTSPEQCIMSGLVECDGVTEEQKYTAYKNLVANGSLPQGTPGSGNLEQAVQDSFAIKNGQYNNWEEINKERQNQDNGSQYQQDKSPYQKEYTNDGHEKYNNDFSNEEINKEQANLDALLEEGIINQSEYDLWSKQIRN</sequence>
<dbReference type="PROSITE" id="PS51257">
    <property type="entry name" value="PROKAR_LIPOPROTEIN"/>
    <property type="match status" value="1"/>
</dbReference>
<organism evidence="2 3">
    <name type="scientific">Mammaliicoccus lentus</name>
    <name type="common">Staphylococcus lentus</name>
    <dbReference type="NCBI Taxonomy" id="42858"/>
    <lineage>
        <taxon>Bacteria</taxon>
        <taxon>Bacillati</taxon>
        <taxon>Bacillota</taxon>
        <taxon>Bacilli</taxon>
        <taxon>Bacillales</taxon>
        <taxon>Staphylococcaceae</taxon>
        <taxon>Mammaliicoccus</taxon>
    </lineage>
</organism>
<protein>
    <recommendedName>
        <fullName evidence="4">Lipoprotein</fullName>
    </recommendedName>
</protein>
<feature type="compositionally biased region" description="Polar residues" evidence="1">
    <location>
        <begin position="329"/>
        <end position="340"/>
    </location>
</feature>
<proteinExistence type="predicted"/>
<evidence type="ECO:0000313" key="3">
    <source>
        <dbReference type="Proteomes" id="UP001223261"/>
    </source>
</evidence>
<evidence type="ECO:0000256" key="1">
    <source>
        <dbReference type="SAM" id="MobiDB-lite"/>
    </source>
</evidence>
<name>A0AAX3W8V5_MAMLE</name>
<reference evidence="2" key="1">
    <citation type="journal article" date="2023" name="Antibiotics">
        <title>Prevalence and Molecular Characterization of Methicillin-Resistant Staphylococci (MRS) and Mammaliicocci (MRM) in Dromedary Camels from Algeria: First Detection of SCCmec-mecC Hybrid in Methicillin-Resistant Mammaliicoccus lentus.</title>
        <authorList>
            <person name="Belhout C."/>
            <person name="Boyen F."/>
            <person name="Vereecke N."/>
            <person name="Theuns S."/>
            <person name="Taibi N."/>
            <person name="Stegger M."/>
            <person name="de la Fe-Rodriguez P.Y."/>
            <person name="Bouayad L."/>
            <person name="Elgroud R."/>
            <person name="Butaye P."/>
        </authorList>
    </citation>
    <scope>NUCLEOTIDE SEQUENCE</scope>
    <source>
        <strain evidence="2">7048</strain>
    </source>
</reference>
<feature type="compositionally biased region" description="Basic and acidic residues" evidence="1">
    <location>
        <begin position="219"/>
        <end position="233"/>
    </location>
</feature>
<evidence type="ECO:0000313" key="2">
    <source>
        <dbReference type="EMBL" id="WHI61259.1"/>
    </source>
</evidence>
<dbReference type="Proteomes" id="UP001223261">
    <property type="component" value="Chromosome"/>
</dbReference>
<gene>
    <name evidence="2" type="ORF">PYH69_06410</name>
</gene>
<dbReference type="AlphaFoldDB" id="A0AAX3W8V5"/>
<accession>A0AAX3W8V5</accession>
<feature type="region of interest" description="Disordered" evidence="1">
    <location>
        <begin position="326"/>
        <end position="363"/>
    </location>
</feature>
<dbReference type="EMBL" id="CP118848">
    <property type="protein sequence ID" value="WHI61259.1"/>
    <property type="molecule type" value="Genomic_DNA"/>
</dbReference>